<name>A0ACB7RQE1_HYAAI</name>
<comment type="caution">
    <text evidence="1">The sequence shown here is derived from an EMBL/GenBank/DDBJ whole genome shotgun (WGS) entry which is preliminary data.</text>
</comment>
<accession>A0ACB7RQE1</accession>
<proteinExistence type="predicted"/>
<gene>
    <name evidence="1" type="ORF">HPB50_010649</name>
</gene>
<evidence type="ECO:0000313" key="1">
    <source>
        <dbReference type="EMBL" id="KAH6924026.1"/>
    </source>
</evidence>
<reference evidence="1" key="1">
    <citation type="submission" date="2020-05" db="EMBL/GenBank/DDBJ databases">
        <title>Large-scale comparative analyses of tick genomes elucidate their genetic diversity and vector capacities.</title>
        <authorList>
            <person name="Jia N."/>
            <person name="Wang J."/>
            <person name="Shi W."/>
            <person name="Du L."/>
            <person name="Sun Y."/>
            <person name="Zhan W."/>
            <person name="Jiang J."/>
            <person name="Wang Q."/>
            <person name="Zhang B."/>
            <person name="Ji P."/>
            <person name="Sakyi L.B."/>
            <person name="Cui X."/>
            <person name="Yuan T."/>
            <person name="Jiang B."/>
            <person name="Yang W."/>
            <person name="Lam T.T.-Y."/>
            <person name="Chang Q."/>
            <person name="Ding S."/>
            <person name="Wang X."/>
            <person name="Zhu J."/>
            <person name="Ruan X."/>
            <person name="Zhao L."/>
            <person name="Wei J."/>
            <person name="Que T."/>
            <person name="Du C."/>
            <person name="Cheng J."/>
            <person name="Dai P."/>
            <person name="Han X."/>
            <person name="Huang E."/>
            <person name="Gao Y."/>
            <person name="Liu J."/>
            <person name="Shao H."/>
            <person name="Ye R."/>
            <person name="Li L."/>
            <person name="Wei W."/>
            <person name="Wang X."/>
            <person name="Wang C."/>
            <person name="Yang T."/>
            <person name="Huo Q."/>
            <person name="Li W."/>
            <person name="Guo W."/>
            <person name="Chen H."/>
            <person name="Zhou L."/>
            <person name="Ni X."/>
            <person name="Tian J."/>
            <person name="Zhou Y."/>
            <person name="Sheng Y."/>
            <person name="Liu T."/>
            <person name="Pan Y."/>
            <person name="Xia L."/>
            <person name="Li J."/>
            <person name="Zhao F."/>
            <person name="Cao W."/>
        </authorList>
    </citation>
    <scope>NUCLEOTIDE SEQUENCE</scope>
    <source>
        <strain evidence="1">Hyas-2018</strain>
    </source>
</reference>
<dbReference type="EMBL" id="CM023488">
    <property type="protein sequence ID" value="KAH6924026.1"/>
    <property type="molecule type" value="Genomic_DNA"/>
</dbReference>
<evidence type="ECO:0000313" key="2">
    <source>
        <dbReference type="Proteomes" id="UP000821845"/>
    </source>
</evidence>
<keyword evidence="2" id="KW-1185">Reference proteome</keyword>
<organism evidence="1 2">
    <name type="scientific">Hyalomma asiaticum</name>
    <name type="common">Tick</name>
    <dbReference type="NCBI Taxonomy" id="266040"/>
    <lineage>
        <taxon>Eukaryota</taxon>
        <taxon>Metazoa</taxon>
        <taxon>Ecdysozoa</taxon>
        <taxon>Arthropoda</taxon>
        <taxon>Chelicerata</taxon>
        <taxon>Arachnida</taxon>
        <taxon>Acari</taxon>
        <taxon>Parasitiformes</taxon>
        <taxon>Ixodida</taxon>
        <taxon>Ixodoidea</taxon>
        <taxon>Ixodidae</taxon>
        <taxon>Hyalomminae</taxon>
        <taxon>Hyalomma</taxon>
    </lineage>
</organism>
<protein>
    <submittedName>
        <fullName evidence="1">Uncharacterized protein</fullName>
    </submittedName>
</protein>
<sequence length="113" mass="11596">MTASTSASCFLFIGGGVASTDAAALATAAAGVCSPTLSAPASRSVGQKRGQSRPFRRPQLLLKPKATDFVVVLKCRTQLSLAAVFPENGTGRALIAHLGATANRLVTVVLVRE</sequence>
<dbReference type="Proteomes" id="UP000821845">
    <property type="component" value="Chromosome 8"/>
</dbReference>